<organism evidence="3 4">
    <name type="scientific">Methylobrevis pamukkalensis</name>
    <dbReference type="NCBI Taxonomy" id="1439726"/>
    <lineage>
        <taxon>Bacteria</taxon>
        <taxon>Pseudomonadati</taxon>
        <taxon>Pseudomonadota</taxon>
        <taxon>Alphaproteobacteria</taxon>
        <taxon>Hyphomicrobiales</taxon>
        <taxon>Pleomorphomonadaceae</taxon>
        <taxon>Methylobrevis</taxon>
    </lineage>
</organism>
<gene>
    <name evidence="3" type="ORF">A6302_04124</name>
</gene>
<reference evidence="3 4" key="1">
    <citation type="submission" date="2016-07" db="EMBL/GenBank/DDBJ databases">
        <title>Draft Genome Sequence of Methylobrevis pamukkalensis PK2.</title>
        <authorList>
            <person name="Vasilenko O.V."/>
            <person name="Doronina N.V."/>
            <person name="Shmareva M.N."/>
            <person name="Tarlachkov S.V."/>
            <person name="Mustakhimov I."/>
            <person name="Trotsenko Y.A."/>
        </authorList>
    </citation>
    <scope>NUCLEOTIDE SEQUENCE [LARGE SCALE GENOMIC DNA]</scope>
    <source>
        <strain evidence="3 4">PK2</strain>
    </source>
</reference>
<evidence type="ECO:0000256" key="1">
    <source>
        <dbReference type="SAM" id="MobiDB-lite"/>
    </source>
</evidence>
<comment type="caution">
    <text evidence="3">The sequence shown here is derived from an EMBL/GenBank/DDBJ whole genome shotgun (WGS) entry which is preliminary data.</text>
</comment>
<dbReference type="InterPro" id="IPR036249">
    <property type="entry name" value="Thioredoxin-like_sf"/>
</dbReference>
<protein>
    <submittedName>
        <fullName evidence="3">AhpC/TSA family protein</fullName>
    </submittedName>
</protein>
<proteinExistence type="predicted"/>
<dbReference type="AlphaFoldDB" id="A0A1E3GYE9"/>
<dbReference type="InterPro" id="IPR013766">
    <property type="entry name" value="Thioredoxin_domain"/>
</dbReference>
<feature type="domain" description="Thioredoxin" evidence="2">
    <location>
        <begin position="1"/>
        <end position="147"/>
    </location>
</feature>
<dbReference type="GO" id="GO:0016209">
    <property type="term" value="F:antioxidant activity"/>
    <property type="evidence" value="ECO:0007669"/>
    <property type="project" value="InterPro"/>
</dbReference>
<evidence type="ECO:0000313" key="4">
    <source>
        <dbReference type="Proteomes" id="UP000094622"/>
    </source>
</evidence>
<feature type="region of interest" description="Disordered" evidence="1">
    <location>
        <begin position="150"/>
        <end position="176"/>
    </location>
</feature>
<evidence type="ECO:0000313" key="3">
    <source>
        <dbReference type="EMBL" id="ODN68576.1"/>
    </source>
</evidence>
<dbReference type="SUPFAM" id="SSF52833">
    <property type="entry name" value="Thioredoxin-like"/>
    <property type="match status" value="1"/>
</dbReference>
<dbReference type="Gene3D" id="3.40.30.10">
    <property type="entry name" value="Glutaredoxin"/>
    <property type="match status" value="1"/>
</dbReference>
<dbReference type="EMBL" id="MCRJ01000157">
    <property type="protein sequence ID" value="ODN68576.1"/>
    <property type="molecule type" value="Genomic_DNA"/>
</dbReference>
<evidence type="ECO:0000259" key="2">
    <source>
        <dbReference type="PROSITE" id="PS51352"/>
    </source>
</evidence>
<dbReference type="GO" id="GO:0016491">
    <property type="term" value="F:oxidoreductase activity"/>
    <property type="evidence" value="ECO:0007669"/>
    <property type="project" value="InterPro"/>
</dbReference>
<name>A0A1E3GYE9_9HYPH</name>
<dbReference type="Proteomes" id="UP000094622">
    <property type="component" value="Unassembled WGS sequence"/>
</dbReference>
<sequence>MVGGPCWRLCDQKPKHFTLVVAYRGAACGHCRDFLKAINDRLEAFQRRGVAVVAVSADSRAEAESFAEAAGLDRLAIGWGLKPERAQDWGIYMSAETGRPAAAGFICEFAMFLVRRDGTLQLSHVQSGPFLWPSVDEVLEAIDGMIARGPELTGDLTPETAGAAASRPGPRSIPGC</sequence>
<dbReference type="PROSITE" id="PS51352">
    <property type="entry name" value="THIOREDOXIN_2"/>
    <property type="match status" value="1"/>
</dbReference>
<keyword evidence="4" id="KW-1185">Reference proteome</keyword>
<accession>A0A1E3GYE9</accession>
<dbReference type="Pfam" id="PF00578">
    <property type="entry name" value="AhpC-TSA"/>
    <property type="match status" value="1"/>
</dbReference>
<dbReference type="InterPro" id="IPR000866">
    <property type="entry name" value="AhpC/TSA"/>
</dbReference>